<dbReference type="EMBL" id="JAUHHV010000009">
    <property type="protein sequence ID" value="KAK1412030.1"/>
    <property type="molecule type" value="Genomic_DNA"/>
</dbReference>
<organism evidence="2 3">
    <name type="scientific">Tagetes erecta</name>
    <name type="common">African marigold</name>
    <dbReference type="NCBI Taxonomy" id="13708"/>
    <lineage>
        <taxon>Eukaryota</taxon>
        <taxon>Viridiplantae</taxon>
        <taxon>Streptophyta</taxon>
        <taxon>Embryophyta</taxon>
        <taxon>Tracheophyta</taxon>
        <taxon>Spermatophyta</taxon>
        <taxon>Magnoliopsida</taxon>
        <taxon>eudicotyledons</taxon>
        <taxon>Gunneridae</taxon>
        <taxon>Pentapetalae</taxon>
        <taxon>asterids</taxon>
        <taxon>campanulids</taxon>
        <taxon>Asterales</taxon>
        <taxon>Asteraceae</taxon>
        <taxon>Asteroideae</taxon>
        <taxon>Heliantheae alliance</taxon>
        <taxon>Tageteae</taxon>
        <taxon>Tagetes</taxon>
    </lineage>
</organism>
<gene>
    <name evidence="2" type="ORF">QVD17_32970</name>
</gene>
<feature type="region of interest" description="Disordered" evidence="1">
    <location>
        <begin position="411"/>
        <end position="454"/>
    </location>
</feature>
<dbReference type="AlphaFoldDB" id="A0AAD8K2P2"/>
<accession>A0AAD8K2P2</accession>
<reference evidence="2" key="1">
    <citation type="journal article" date="2023" name="bioRxiv">
        <title>Improved chromosome-level genome assembly for marigold (Tagetes erecta).</title>
        <authorList>
            <person name="Jiang F."/>
            <person name="Yuan L."/>
            <person name="Wang S."/>
            <person name="Wang H."/>
            <person name="Xu D."/>
            <person name="Wang A."/>
            <person name="Fan W."/>
        </authorList>
    </citation>
    <scope>NUCLEOTIDE SEQUENCE</scope>
    <source>
        <strain evidence="2">WSJ</strain>
        <tissue evidence="2">Leaf</tissue>
    </source>
</reference>
<evidence type="ECO:0000313" key="3">
    <source>
        <dbReference type="Proteomes" id="UP001229421"/>
    </source>
</evidence>
<dbReference type="PANTHER" id="PTHR34427">
    <property type="entry name" value="DUF4283 DOMAIN PROTEIN"/>
    <property type="match status" value="1"/>
</dbReference>
<feature type="region of interest" description="Disordered" evidence="1">
    <location>
        <begin position="309"/>
        <end position="347"/>
    </location>
</feature>
<evidence type="ECO:0000313" key="2">
    <source>
        <dbReference type="EMBL" id="KAK1412030.1"/>
    </source>
</evidence>
<dbReference type="Proteomes" id="UP001229421">
    <property type="component" value="Unassembled WGS sequence"/>
</dbReference>
<keyword evidence="3" id="KW-1185">Reference proteome</keyword>
<sequence>MHHPIPPSGVWNGEPLAYRNATVRNNENMGVHGKKADQLGSVIRAPISSLTKHPLTETTLVGTISNVGILNDLPFYLKRWTGLKECVVRYLGGLTIILTFPSKRDALDYLENKGREWGAFFSSLAAWDGMQYPEERLAWITIRGIPPHLFGSTMIQKIADSCGKVVAEVDVSNLESNLAFTRVPILTRTMDKVKKKFIITHQGLEHGCWVYEDSDEWIPGYMIVGSPSFTGESDDRNSGCSSPSIQHIGEDSGRACEGSRPTLNNETTMHEEPRSLGRLGMMETNADMATTLNLQATSVAVDHPRELISNDDVLQNGPHVSTGPIGDELSQSSQVDGPENSDPFNLGPIIDEVMAHKNNNRAVDNLGEQGLKERGTRGSRHTRRNIRLFDLNKDIHDLYRFKLSRYLLSRRRRQSRKRGNSLGNIPDSEPQDVNSQGPSLNGEEAHSVTPRVGG</sequence>
<proteinExistence type="predicted"/>
<protein>
    <recommendedName>
        <fullName evidence="4">DUF4283 domain-containing protein</fullName>
    </recommendedName>
</protein>
<name>A0AAD8K2P2_TARER</name>
<evidence type="ECO:0008006" key="4">
    <source>
        <dbReference type="Google" id="ProtNLM"/>
    </source>
</evidence>
<evidence type="ECO:0000256" key="1">
    <source>
        <dbReference type="SAM" id="MobiDB-lite"/>
    </source>
</evidence>
<feature type="region of interest" description="Disordered" evidence="1">
    <location>
        <begin position="229"/>
        <end position="274"/>
    </location>
</feature>
<comment type="caution">
    <text evidence="2">The sequence shown here is derived from an EMBL/GenBank/DDBJ whole genome shotgun (WGS) entry which is preliminary data.</text>
</comment>
<dbReference type="PANTHER" id="PTHR34427:SF5">
    <property type="entry name" value="DUF4283 DOMAIN-CONTAINING PROTEIN"/>
    <property type="match status" value="1"/>
</dbReference>